<accession>A0A7C2M6I7</accession>
<reference evidence="1" key="1">
    <citation type="journal article" date="2020" name="mSystems">
        <title>Genome- and Community-Level Interaction Insights into Carbon Utilization and Element Cycling Functions of Hydrothermarchaeota in Hydrothermal Sediment.</title>
        <authorList>
            <person name="Zhou Z."/>
            <person name="Liu Y."/>
            <person name="Xu W."/>
            <person name="Pan J."/>
            <person name="Luo Z.H."/>
            <person name="Li M."/>
        </authorList>
    </citation>
    <scope>NUCLEOTIDE SEQUENCE [LARGE SCALE GENOMIC DNA]</scope>
    <source>
        <strain evidence="1">SpSt-1235</strain>
    </source>
</reference>
<dbReference type="AlphaFoldDB" id="A0A7C2M6I7"/>
<organism evidence="1">
    <name type="scientific">Salinimicrobium catena</name>
    <dbReference type="NCBI Taxonomy" id="390640"/>
    <lineage>
        <taxon>Bacteria</taxon>
        <taxon>Pseudomonadati</taxon>
        <taxon>Bacteroidota</taxon>
        <taxon>Flavobacteriia</taxon>
        <taxon>Flavobacteriales</taxon>
        <taxon>Flavobacteriaceae</taxon>
        <taxon>Salinimicrobium</taxon>
    </lineage>
</organism>
<sequence>MEYLDFELPIKELEEQYQKACAIGQESEVDVSATCRQIE</sequence>
<protein>
    <submittedName>
        <fullName evidence="1">Acetyl-CoA carboxylase carboxyl transferase subunit alpha</fullName>
    </submittedName>
</protein>
<dbReference type="EMBL" id="DSEE01000467">
    <property type="protein sequence ID" value="HER40838.1"/>
    <property type="molecule type" value="Genomic_DNA"/>
</dbReference>
<keyword evidence="1" id="KW-0808">Transferase</keyword>
<comment type="caution">
    <text evidence="1">The sequence shown here is derived from an EMBL/GenBank/DDBJ whole genome shotgun (WGS) entry which is preliminary data.</text>
</comment>
<proteinExistence type="predicted"/>
<feature type="non-terminal residue" evidence="1">
    <location>
        <position position="39"/>
    </location>
</feature>
<dbReference type="GO" id="GO:0016740">
    <property type="term" value="F:transferase activity"/>
    <property type="evidence" value="ECO:0007669"/>
    <property type="project" value="UniProtKB-KW"/>
</dbReference>
<evidence type="ECO:0000313" key="1">
    <source>
        <dbReference type="EMBL" id="HER40838.1"/>
    </source>
</evidence>
<dbReference type="Proteomes" id="UP000885753">
    <property type="component" value="Unassembled WGS sequence"/>
</dbReference>
<name>A0A7C2M6I7_9FLAO</name>
<gene>
    <name evidence="1" type="ORF">ENO10_06420</name>
</gene>